<gene>
    <name evidence="4" type="ORF">K504DRAFT_451885</name>
</gene>
<evidence type="ECO:0008006" key="6">
    <source>
        <dbReference type="Google" id="ProtNLM"/>
    </source>
</evidence>
<dbReference type="CDD" id="cd07380">
    <property type="entry name" value="MPP_CWF19_N"/>
    <property type="match status" value="1"/>
</dbReference>
<feature type="compositionally biased region" description="Low complexity" evidence="1">
    <location>
        <begin position="258"/>
        <end position="268"/>
    </location>
</feature>
<dbReference type="AlphaFoldDB" id="A0A6G1JSI3"/>
<evidence type="ECO:0000313" key="4">
    <source>
        <dbReference type="EMBL" id="KAF2703127.1"/>
    </source>
</evidence>
<dbReference type="Gene3D" id="3.30.428.10">
    <property type="entry name" value="HIT-like"/>
    <property type="match status" value="1"/>
</dbReference>
<dbReference type="InterPro" id="IPR006767">
    <property type="entry name" value="Cwf19-like_C_dom-2"/>
</dbReference>
<dbReference type="PANTHER" id="PTHR12072">
    <property type="entry name" value="CWF19, CELL CYCLE CONTROL PROTEIN"/>
    <property type="match status" value="1"/>
</dbReference>
<feature type="domain" description="Cwf19-like C-terminal" evidence="3">
    <location>
        <begin position="306"/>
        <end position="429"/>
    </location>
</feature>
<keyword evidence="5" id="KW-1185">Reference proteome</keyword>
<feature type="domain" description="Cwf19-like protein C-terminal" evidence="2">
    <location>
        <begin position="481"/>
        <end position="539"/>
    </location>
</feature>
<dbReference type="InterPro" id="IPR006768">
    <property type="entry name" value="Cwf19-like_C_dom-1"/>
</dbReference>
<evidence type="ECO:0000259" key="2">
    <source>
        <dbReference type="Pfam" id="PF04676"/>
    </source>
</evidence>
<evidence type="ECO:0000259" key="3">
    <source>
        <dbReference type="Pfam" id="PF04677"/>
    </source>
</evidence>
<dbReference type="Pfam" id="PF04676">
    <property type="entry name" value="CwfJ_C_2"/>
    <property type="match status" value="1"/>
</dbReference>
<protein>
    <recommendedName>
        <fullName evidence="6">CwfJ domain-containing protein</fullName>
    </recommendedName>
</protein>
<sequence length="541" mass="60379">MASKIVVIGDVNGHFAAVFQKLAALHAKNSFAFALIVGNLFAHPASSTPEDESSVQSLVQGKINVPFTTYFALGSNPFPQSIIEKLESSEEEVCQNLFFLGKRTTMKTSEGIRIVALGGQLDPNIIAGASKDKYPPYYGETDAKILRGATSADILVTGQWPAGIRKRSKVEFKPDMEPQTQECIADLDIILKPRYHFSTSGNTFFEREPFFHAPSEETDGLYPVTRFISLAAYGNPSKQKWIYAFSLDPTSSNPVTAPSGSTSSPLSLSDKKRTAPAYRQSGLVYEDNHSRRPNKRRRGENRGPLTAAECFFCLANENVATHLVTSIGDNAYMTTAKGPLPTSHTFPKLGFPCHLLIIPLEHLPTLGSMEEEDRHATYTEMQKYRTSMNSMLHSVGGAEYGSVTWEVSKSSLPHTHWQYLPVPVDLIQKGLVEAAFKALGENLHYPAFKKEDVGDGFEETGDFFRVLIWDPKDPVERLTSFVMRIDESIRFHNQFGREVLAKLLRLDNRVDWHNCGQTQEEEEQNVADFKAAFKEFDFTAE</sequence>
<dbReference type="GO" id="GO:0000398">
    <property type="term" value="P:mRNA splicing, via spliceosome"/>
    <property type="evidence" value="ECO:0007669"/>
    <property type="project" value="TreeGrafter"/>
</dbReference>
<organism evidence="4 5">
    <name type="scientific">Pleomassaria siparia CBS 279.74</name>
    <dbReference type="NCBI Taxonomy" id="1314801"/>
    <lineage>
        <taxon>Eukaryota</taxon>
        <taxon>Fungi</taxon>
        <taxon>Dikarya</taxon>
        <taxon>Ascomycota</taxon>
        <taxon>Pezizomycotina</taxon>
        <taxon>Dothideomycetes</taxon>
        <taxon>Pleosporomycetidae</taxon>
        <taxon>Pleosporales</taxon>
        <taxon>Pleomassariaceae</taxon>
        <taxon>Pleomassaria</taxon>
    </lineage>
</organism>
<dbReference type="EMBL" id="MU005789">
    <property type="protein sequence ID" value="KAF2703127.1"/>
    <property type="molecule type" value="Genomic_DNA"/>
</dbReference>
<name>A0A6G1JSI3_9PLEO</name>
<dbReference type="Pfam" id="PF04677">
    <property type="entry name" value="CwfJ_C_1"/>
    <property type="match status" value="1"/>
</dbReference>
<dbReference type="GO" id="GO:0061632">
    <property type="term" value="F:RNA lariat debranching enzyme activator activity"/>
    <property type="evidence" value="ECO:0007669"/>
    <property type="project" value="TreeGrafter"/>
</dbReference>
<accession>A0A6G1JSI3</accession>
<proteinExistence type="predicted"/>
<dbReference type="GO" id="GO:0071014">
    <property type="term" value="C:post-mRNA release spliceosomal complex"/>
    <property type="evidence" value="ECO:0007669"/>
    <property type="project" value="TreeGrafter"/>
</dbReference>
<reference evidence="4" key="1">
    <citation type="journal article" date="2020" name="Stud. Mycol.">
        <title>101 Dothideomycetes genomes: a test case for predicting lifestyles and emergence of pathogens.</title>
        <authorList>
            <person name="Haridas S."/>
            <person name="Albert R."/>
            <person name="Binder M."/>
            <person name="Bloem J."/>
            <person name="Labutti K."/>
            <person name="Salamov A."/>
            <person name="Andreopoulos B."/>
            <person name="Baker S."/>
            <person name="Barry K."/>
            <person name="Bills G."/>
            <person name="Bluhm B."/>
            <person name="Cannon C."/>
            <person name="Castanera R."/>
            <person name="Culley D."/>
            <person name="Daum C."/>
            <person name="Ezra D."/>
            <person name="Gonzalez J."/>
            <person name="Henrissat B."/>
            <person name="Kuo A."/>
            <person name="Liang C."/>
            <person name="Lipzen A."/>
            <person name="Lutzoni F."/>
            <person name="Magnuson J."/>
            <person name="Mondo S."/>
            <person name="Nolan M."/>
            <person name="Ohm R."/>
            <person name="Pangilinan J."/>
            <person name="Park H.-J."/>
            <person name="Ramirez L."/>
            <person name="Alfaro M."/>
            <person name="Sun H."/>
            <person name="Tritt A."/>
            <person name="Yoshinaga Y."/>
            <person name="Zwiers L.-H."/>
            <person name="Turgeon B."/>
            <person name="Goodwin S."/>
            <person name="Spatafora J."/>
            <person name="Crous P."/>
            <person name="Grigoriev I."/>
        </authorList>
    </citation>
    <scope>NUCLEOTIDE SEQUENCE</scope>
    <source>
        <strain evidence="4">CBS 279.74</strain>
    </source>
</reference>
<evidence type="ECO:0000313" key="5">
    <source>
        <dbReference type="Proteomes" id="UP000799428"/>
    </source>
</evidence>
<feature type="region of interest" description="Disordered" evidence="1">
    <location>
        <begin position="253"/>
        <end position="301"/>
    </location>
</feature>
<dbReference type="InterPro" id="IPR040194">
    <property type="entry name" value="Cwf19-like"/>
</dbReference>
<evidence type="ECO:0000256" key="1">
    <source>
        <dbReference type="SAM" id="MobiDB-lite"/>
    </source>
</evidence>
<dbReference type="SUPFAM" id="SSF54197">
    <property type="entry name" value="HIT-like"/>
    <property type="match status" value="1"/>
</dbReference>
<dbReference type="PANTHER" id="PTHR12072:SF4">
    <property type="entry name" value="CWF19-LIKE PROTEIN 1"/>
    <property type="match status" value="1"/>
</dbReference>
<dbReference type="OrthoDB" id="444325at2759"/>
<dbReference type="Proteomes" id="UP000799428">
    <property type="component" value="Unassembled WGS sequence"/>
</dbReference>
<dbReference type="InterPro" id="IPR036265">
    <property type="entry name" value="HIT-like_sf"/>
</dbReference>